<keyword evidence="2" id="KW-1185">Reference proteome</keyword>
<proteinExistence type="predicted"/>
<name>A0A812NCI1_9DINO</name>
<sequence>MGQVVKTAVEALAAENSNFVEISKLKGDAKVRSYFRRVLFKPPWEDATWVMYFQSRPTMWEFDEKSMGVKVKSDLSTQIEEAARLKRRKAAFPEALYTAVLRSGTPVETSAVMANAKDSEIAALPMDAIEALMGSLGNLPEAADPPTLQKHAEASVKVITAVPGSLEKKAPSLSARVGL</sequence>
<evidence type="ECO:0000313" key="1">
    <source>
        <dbReference type="EMBL" id="CAE7313925.1"/>
    </source>
</evidence>
<comment type="caution">
    <text evidence="1">The sequence shown here is derived from an EMBL/GenBank/DDBJ whole genome shotgun (WGS) entry which is preliminary data.</text>
</comment>
<gene>
    <name evidence="1" type="ORF">SNAT2548_LOCUS16474</name>
</gene>
<organism evidence="1 2">
    <name type="scientific">Symbiodinium natans</name>
    <dbReference type="NCBI Taxonomy" id="878477"/>
    <lineage>
        <taxon>Eukaryota</taxon>
        <taxon>Sar</taxon>
        <taxon>Alveolata</taxon>
        <taxon>Dinophyceae</taxon>
        <taxon>Suessiales</taxon>
        <taxon>Symbiodiniaceae</taxon>
        <taxon>Symbiodinium</taxon>
    </lineage>
</organism>
<dbReference type="Proteomes" id="UP000604046">
    <property type="component" value="Unassembled WGS sequence"/>
</dbReference>
<reference evidence="1" key="1">
    <citation type="submission" date="2021-02" db="EMBL/GenBank/DDBJ databases">
        <authorList>
            <person name="Dougan E. K."/>
            <person name="Rhodes N."/>
            <person name="Thang M."/>
            <person name="Chan C."/>
        </authorList>
    </citation>
    <scope>NUCLEOTIDE SEQUENCE</scope>
</reference>
<accession>A0A812NCI1</accession>
<dbReference type="OrthoDB" id="423905at2759"/>
<dbReference type="AlphaFoldDB" id="A0A812NCI1"/>
<evidence type="ECO:0000313" key="2">
    <source>
        <dbReference type="Proteomes" id="UP000604046"/>
    </source>
</evidence>
<protein>
    <submittedName>
        <fullName evidence="1">Uncharacterized protein</fullName>
    </submittedName>
</protein>
<dbReference type="EMBL" id="CAJNDS010002082">
    <property type="protein sequence ID" value="CAE7313925.1"/>
    <property type="molecule type" value="Genomic_DNA"/>
</dbReference>